<keyword evidence="3" id="KW-0238">DNA-binding</keyword>
<keyword evidence="6" id="KW-1185">Reference proteome</keyword>
<protein>
    <submittedName>
        <fullName evidence="5">EcoKI restriction-modification system protein HsdS</fullName>
    </submittedName>
</protein>
<dbReference type="RefSeq" id="WP_238584027.1">
    <property type="nucleotide sequence ID" value="NZ_CAAAIU010000004.1"/>
</dbReference>
<evidence type="ECO:0000259" key="4">
    <source>
        <dbReference type="Pfam" id="PF01420"/>
    </source>
</evidence>
<dbReference type="Gene3D" id="3.90.220.20">
    <property type="entry name" value="DNA methylase specificity domains"/>
    <property type="match status" value="1"/>
</dbReference>
<gene>
    <name evidence="5" type="ORF">Ldro_2717</name>
</gene>
<dbReference type="PATRIC" id="fig|1212489.4.peg.2865"/>
<dbReference type="SUPFAM" id="SSF116734">
    <property type="entry name" value="DNA methylase specificity domain"/>
    <property type="match status" value="1"/>
</dbReference>
<evidence type="ECO:0000313" key="6">
    <source>
        <dbReference type="Proteomes" id="UP000054736"/>
    </source>
</evidence>
<organism evidence="5 6">
    <name type="scientific">Legionella drozanskii LLAP-1</name>
    <dbReference type="NCBI Taxonomy" id="1212489"/>
    <lineage>
        <taxon>Bacteria</taxon>
        <taxon>Pseudomonadati</taxon>
        <taxon>Pseudomonadota</taxon>
        <taxon>Gammaproteobacteria</taxon>
        <taxon>Legionellales</taxon>
        <taxon>Legionellaceae</taxon>
        <taxon>Legionella</taxon>
    </lineage>
</organism>
<proteinExistence type="inferred from homology"/>
<dbReference type="InterPro" id="IPR044946">
    <property type="entry name" value="Restrct_endonuc_typeI_TRD_sf"/>
</dbReference>
<dbReference type="GO" id="GO:0003677">
    <property type="term" value="F:DNA binding"/>
    <property type="evidence" value="ECO:0007669"/>
    <property type="project" value="UniProtKB-KW"/>
</dbReference>
<dbReference type="PANTHER" id="PTHR30408:SF12">
    <property type="entry name" value="TYPE I RESTRICTION ENZYME MJAVIII SPECIFICITY SUBUNIT"/>
    <property type="match status" value="1"/>
</dbReference>
<dbReference type="InterPro" id="IPR000055">
    <property type="entry name" value="Restrct_endonuc_typeI_TRD"/>
</dbReference>
<accession>A0A0W0SMU0</accession>
<evidence type="ECO:0000256" key="1">
    <source>
        <dbReference type="ARBA" id="ARBA00010923"/>
    </source>
</evidence>
<evidence type="ECO:0000256" key="3">
    <source>
        <dbReference type="ARBA" id="ARBA00023125"/>
    </source>
</evidence>
<dbReference type="EMBL" id="LNXY01000031">
    <property type="protein sequence ID" value="KTC84553.1"/>
    <property type="molecule type" value="Genomic_DNA"/>
</dbReference>
<comment type="similarity">
    <text evidence="1">Belongs to the type-I restriction system S methylase family.</text>
</comment>
<dbReference type="Proteomes" id="UP000054736">
    <property type="component" value="Unassembled WGS sequence"/>
</dbReference>
<feature type="domain" description="Type I restriction modification DNA specificity" evidence="4">
    <location>
        <begin position="22"/>
        <end position="178"/>
    </location>
</feature>
<evidence type="ECO:0000256" key="2">
    <source>
        <dbReference type="ARBA" id="ARBA00022747"/>
    </source>
</evidence>
<keyword evidence="2" id="KW-0680">Restriction system</keyword>
<reference evidence="5 6" key="1">
    <citation type="submission" date="2015-11" db="EMBL/GenBank/DDBJ databases">
        <title>Genomic analysis of 38 Legionella species identifies large and diverse effector repertoires.</title>
        <authorList>
            <person name="Burstein D."/>
            <person name="Amaro F."/>
            <person name="Zusman T."/>
            <person name="Lifshitz Z."/>
            <person name="Cohen O."/>
            <person name="Gilbert J.A."/>
            <person name="Pupko T."/>
            <person name="Shuman H.A."/>
            <person name="Segal G."/>
        </authorList>
    </citation>
    <scope>NUCLEOTIDE SEQUENCE [LARGE SCALE GENOMIC DNA]</scope>
    <source>
        <strain evidence="5 6">ATCC 700990</strain>
    </source>
</reference>
<dbReference type="Pfam" id="PF01420">
    <property type="entry name" value="Methylase_S"/>
    <property type="match status" value="1"/>
</dbReference>
<sequence length="213" mass="24420">MTDDDNPPNIHYYSNPFTAQKMKIKLKNIASVQMGYSFRSRLEPDQKGNIAVIQMKNLTEDNFVDHQNLILVKLTDFKEHHRAELNDLVFRSRGQINTAALIDENIGPSVVAAPLLRIRIEKDSVLPAYLCWFINQRSSQIFIQSKSNSAAMRMTGKSVLEDLEVVLPSIEIQQRIVTLEKLSSQEQYLMSKLCDKKRQIMNKVLLELATTIQ</sequence>
<dbReference type="STRING" id="1212489.Ldro_2717"/>
<dbReference type="InterPro" id="IPR052021">
    <property type="entry name" value="Type-I_RS_S_subunit"/>
</dbReference>
<evidence type="ECO:0000313" key="5">
    <source>
        <dbReference type="EMBL" id="KTC84553.1"/>
    </source>
</evidence>
<name>A0A0W0SMU0_9GAMM</name>
<dbReference type="AlphaFoldDB" id="A0A0W0SMU0"/>
<dbReference type="GO" id="GO:0009307">
    <property type="term" value="P:DNA restriction-modification system"/>
    <property type="evidence" value="ECO:0007669"/>
    <property type="project" value="UniProtKB-KW"/>
</dbReference>
<comment type="caution">
    <text evidence="5">The sequence shown here is derived from an EMBL/GenBank/DDBJ whole genome shotgun (WGS) entry which is preliminary data.</text>
</comment>
<dbReference type="PANTHER" id="PTHR30408">
    <property type="entry name" value="TYPE-1 RESTRICTION ENZYME ECOKI SPECIFICITY PROTEIN"/>
    <property type="match status" value="1"/>
</dbReference>